<evidence type="ECO:0000313" key="2">
    <source>
        <dbReference type="EMBL" id="ETO34672.1"/>
    </source>
</evidence>
<feature type="transmembrane region" description="Helical" evidence="1">
    <location>
        <begin position="183"/>
        <end position="201"/>
    </location>
</feature>
<dbReference type="PANTHER" id="PTHR32522:SF3">
    <property type="entry name" value="ABC3 TRANSPORTER PERMEASE PROTEIN DOMAIN-CONTAINING PROTEIN"/>
    <property type="match status" value="1"/>
</dbReference>
<dbReference type="PANTHER" id="PTHR32522">
    <property type="match status" value="1"/>
</dbReference>
<keyword evidence="1" id="KW-0472">Membrane</keyword>
<reference evidence="2 3" key="1">
    <citation type="journal article" date="2013" name="Curr. Biol.">
        <title>The Genome of the Foraminiferan Reticulomyxa filosa.</title>
        <authorList>
            <person name="Glockner G."/>
            <person name="Hulsmann N."/>
            <person name="Schleicher M."/>
            <person name="Noegel A.A."/>
            <person name="Eichinger L."/>
            <person name="Gallinger C."/>
            <person name="Pawlowski J."/>
            <person name="Sierra R."/>
            <person name="Euteneuer U."/>
            <person name="Pillet L."/>
            <person name="Moustafa A."/>
            <person name="Platzer M."/>
            <person name="Groth M."/>
            <person name="Szafranski K."/>
            <person name="Schliwa M."/>
        </authorList>
    </citation>
    <scope>NUCLEOTIDE SEQUENCE [LARGE SCALE GENOMIC DNA]</scope>
</reference>
<organism evidence="2 3">
    <name type="scientific">Reticulomyxa filosa</name>
    <dbReference type="NCBI Taxonomy" id="46433"/>
    <lineage>
        <taxon>Eukaryota</taxon>
        <taxon>Sar</taxon>
        <taxon>Rhizaria</taxon>
        <taxon>Retaria</taxon>
        <taxon>Foraminifera</taxon>
        <taxon>Monothalamids</taxon>
        <taxon>Reticulomyxidae</taxon>
        <taxon>Reticulomyxa</taxon>
    </lineage>
</organism>
<sequence>MYKEAQKSGNYNASELRRAYKTLNNCWFVIFPAKVKALTDASVGGKFGSDQSMDFAMEYKEFAKYVYEYLPRNVRNLSVFRTQWQQNGVQNGTHWNWIPMLVINMPHRIATYLSNDFATIQGRVTSFASMLSYYIGFSTCRLSTPILSSLHSLRHLVMMLAFVIDIILFLLFALCVMLMHALLAIKYFFFSFPLLLFFSFADNNKNIYVYVCIRIYYMDAVWRHVCLNWGLYVCLVLIEYRL</sequence>
<dbReference type="EMBL" id="ASPP01002370">
    <property type="protein sequence ID" value="ETO34672.1"/>
    <property type="molecule type" value="Genomic_DNA"/>
</dbReference>
<protein>
    <submittedName>
        <fullName evidence="2">Uncharacterized protein</fullName>
    </submittedName>
</protein>
<dbReference type="Proteomes" id="UP000023152">
    <property type="component" value="Unassembled WGS sequence"/>
</dbReference>
<gene>
    <name evidence="2" type="ORF">RFI_02416</name>
</gene>
<evidence type="ECO:0000313" key="3">
    <source>
        <dbReference type="Proteomes" id="UP000023152"/>
    </source>
</evidence>
<dbReference type="AlphaFoldDB" id="X6PAK1"/>
<proteinExistence type="predicted"/>
<keyword evidence="1" id="KW-0812">Transmembrane</keyword>
<evidence type="ECO:0000256" key="1">
    <source>
        <dbReference type="SAM" id="Phobius"/>
    </source>
</evidence>
<accession>X6PAK1</accession>
<name>X6PAK1_RETFI</name>
<comment type="caution">
    <text evidence="2">The sequence shown here is derived from an EMBL/GenBank/DDBJ whole genome shotgun (WGS) entry which is preliminary data.</text>
</comment>
<feature type="transmembrane region" description="Helical" evidence="1">
    <location>
        <begin position="156"/>
        <end position="176"/>
    </location>
</feature>
<keyword evidence="3" id="KW-1185">Reference proteome</keyword>
<feature type="transmembrane region" description="Helical" evidence="1">
    <location>
        <begin position="221"/>
        <end position="240"/>
    </location>
</feature>
<keyword evidence="1" id="KW-1133">Transmembrane helix</keyword>